<proteinExistence type="predicted"/>
<dbReference type="OrthoDB" id="4748352at2"/>
<dbReference type="Proteomes" id="UP000062255">
    <property type="component" value="Chromosome"/>
</dbReference>
<name>A0A0K0X1T4_MYCGD</name>
<keyword evidence="1" id="KW-0732">Signal</keyword>
<dbReference type="AlphaFoldDB" id="A0A0K0X1T4"/>
<dbReference type="EMBL" id="CP012150">
    <property type="protein sequence ID" value="AKS31312.1"/>
    <property type="molecule type" value="Genomic_DNA"/>
</dbReference>
<protein>
    <recommendedName>
        <fullName evidence="4">PASTA domain-containing protein</fullName>
    </recommendedName>
</protein>
<gene>
    <name evidence="2" type="ORF">AFA91_04790</name>
</gene>
<organism evidence="2 3">
    <name type="scientific">Mycolicibacterium goodii</name>
    <name type="common">Mycobacterium goodii</name>
    <dbReference type="NCBI Taxonomy" id="134601"/>
    <lineage>
        <taxon>Bacteria</taxon>
        <taxon>Bacillati</taxon>
        <taxon>Actinomycetota</taxon>
        <taxon>Actinomycetes</taxon>
        <taxon>Mycobacteriales</taxon>
        <taxon>Mycobacteriaceae</taxon>
        <taxon>Mycolicibacterium</taxon>
    </lineage>
</organism>
<evidence type="ECO:0000256" key="1">
    <source>
        <dbReference type="SAM" id="SignalP"/>
    </source>
</evidence>
<sequence>MRKTAKRFGVATVAASGLAATLIGLAAPSQAAPSGPSNAQQTISQLQRQGYHVIVNRIGANPIDEAVVVAVRPGTNFTRTDSLNTGVTQKTVYVDVK</sequence>
<evidence type="ECO:0008006" key="4">
    <source>
        <dbReference type="Google" id="ProtNLM"/>
    </source>
</evidence>
<feature type="signal peptide" evidence="1">
    <location>
        <begin position="1"/>
        <end position="31"/>
    </location>
</feature>
<dbReference type="KEGG" id="mgo:AFA91_04790"/>
<accession>A0A0K0X1T4</accession>
<evidence type="ECO:0000313" key="2">
    <source>
        <dbReference type="EMBL" id="AKS31312.1"/>
    </source>
</evidence>
<evidence type="ECO:0000313" key="3">
    <source>
        <dbReference type="Proteomes" id="UP000062255"/>
    </source>
</evidence>
<feature type="chain" id="PRO_5005453765" description="PASTA domain-containing protein" evidence="1">
    <location>
        <begin position="32"/>
        <end position="97"/>
    </location>
</feature>
<dbReference type="STRING" id="134601.AFA91_04790"/>
<reference evidence="2 3" key="1">
    <citation type="submission" date="2015-07" db="EMBL/GenBank/DDBJ databases">
        <title>Complete genome sequence of Mycobacterium goodii X7B, a facultative thermophilic biodesulfurizing bacterium.</title>
        <authorList>
            <person name="Yu B."/>
            <person name="Li F."/>
            <person name="Xu P."/>
        </authorList>
    </citation>
    <scope>NUCLEOTIDE SEQUENCE [LARGE SCALE GENOMIC DNA]</scope>
    <source>
        <strain evidence="2 3">X7B</strain>
    </source>
</reference>
<dbReference type="PATRIC" id="fig|134601.6.peg.992"/>
<dbReference type="RefSeq" id="WP_049743720.1">
    <property type="nucleotide sequence ID" value="NZ_CP012150.1"/>
</dbReference>